<evidence type="ECO:0000313" key="1">
    <source>
        <dbReference type="Proteomes" id="UP000504618"/>
    </source>
</evidence>
<dbReference type="Gene3D" id="1.25.40.320">
    <property type="entry name" value="Peptidase M1, leukotriene A4 hydrolase/aminopeptidase C-terminal domain"/>
    <property type="match status" value="1"/>
</dbReference>
<dbReference type="OrthoDB" id="79562at2759"/>
<dbReference type="Proteomes" id="UP000504618">
    <property type="component" value="Unplaced"/>
</dbReference>
<keyword evidence="1" id="KW-1185">Reference proteome</keyword>
<dbReference type="InterPro" id="IPR038502">
    <property type="entry name" value="M1_LTA-4_hydro/amino_C_sf"/>
</dbReference>
<reference evidence="2" key="1">
    <citation type="submission" date="2025-08" db="UniProtKB">
        <authorList>
            <consortium name="RefSeq"/>
        </authorList>
    </citation>
    <scope>IDENTIFICATION</scope>
    <source>
        <tissue evidence="2">Whole body</tissue>
    </source>
</reference>
<name>A0A6J1RD63_9HYME</name>
<dbReference type="RefSeq" id="XP_024892889.1">
    <property type="nucleotide sequence ID" value="XM_025037121.1"/>
</dbReference>
<dbReference type="AlphaFoldDB" id="A0A6J1RD63"/>
<organism evidence="1 2">
    <name type="scientific">Temnothorax curvispinosus</name>
    <dbReference type="NCBI Taxonomy" id="300111"/>
    <lineage>
        <taxon>Eukaryota</taxon>
        <taxon>Metazoa</taxon>
        <taxon>Ecdysozoa</taxon>
        <taxon>Arthropoda</taxon>
        <taxon>Hexapoda</taxon>
        <taxon>Insecta</taxon>
        <taxon>Pterygota</taxon>
        <taxon>Neoptera</taxon>
        <taxon>Endopterygota</taxon>
        <taxon>Hymenoptera</taxon>
        <taxon>Apocrita</taxon>
        <taxon>Aculeata</taxon>
        <taxon>Formicoidea</taxon>
        <taxon>Formicidae</taxon>
        <taxon>Myrmicinae</taxon>
        <taxon>Temnothorax</taxon>
    </lineage>
</organism>
<sequence length="127" mass="15350">MEMLDSVDWHFWFGDTFPRTNFLTTPPHLFHQMVSLWEDKSFSIVKKWINWDNRVYGVPPPKVYDHRKLDRIYDHFFRGTISGKIRFLWLLLCIKVRWADKVALALNFATEHCSPNYACPIFQHLYE</sequence>
<accession>A0A6J1RD63</accession>
<protein>
    <submittedName>
        <fullName evidence="2">Leukotriene A-4 hydrolase-like</fullName>
    </submittedName>
</protein>
<evidence type="ECO:0000313" key="2">
    <source>
        <dbReference type="RefSeq" id="XP_024892889.1"/>
    </source>
</evidence>
<gene>
    <name evidence="2" type="primary">LOC112468082</name>
</gene>
<proteinExistence type="predicted"/>
<dbReference type="GeneID" id="112468082"/>